<dbReference type="GO" id="GO:0046983">
    <property type="term" value="F:protein dimerization activity"/>
    <property type="evidence" value="ECO:0007669"/>
    <property type="project" value="InterPro"/>
</dbReference>
<comment type="caution">
    <text evidence="8">The sequence shown here is derived from an EMBL/GenBank/DDBJ whole genome shotgun (WGS) entry which is preliminary data.</text>
</comment>
<dbReference type="CDD" id="cd18919">
    <property type="entry name" value="bHLH_AtBPE_like"/>
    <property type="match status" value="1"/>
</dbReference>
<evidence type="ECO:0000259" key="7">
    <source>
        <dbReference type="PROSITE" id="PS50888"/>
    </source>
</evidence>
<keyword evidence="3" id="KW-0805">Transcription regulation</keyword>
<dbReference type="AlphaFoldDB" id="A0A6G1DKG1"/>
<gene>
    <name evidence="8" type="ORF">E2562_018952</name>
</gene>
<dbReference type="Proteomes" id="UP000479710">
    <property type="component" value="Unassembled WGS sequence"/>
</dbReference>
<feature type="compositionally biased region" description="Basic and acidic residues" evidence="6">
    <location>
        <begin position="47"/>
        <end position="56"/>
    </location>
</feature>
<dbReference type="PANTHER" id="PTHR12565">
    <property type="entry name" value="STEROL REGULATORY ELEMENT-BINDING PROTEIN"/>
    <property type="match status" value="1"/>
</dbReference>
<evidence type="ECO:0000256" key="4">
    <source>
        <dbReference type="ARBA" id="ARBA00023163"/>
    </source>
</evidence>
<keyword evidence="5" id="KW-0539">Nucleus</keyword>
<evidence type="ECO:0000256" key="3">
    <source>
        <dbReference type="ARBA" id="ARBA00023015"/>
    </source>
</evidence>
<dbReference type="Pfam" id="PF00010">
    <property type="entry name" value="HLH"/>
    <property type="match status" value="1"/>
</dbReference>
<dbReference type="EMBL" id="SPHZ02000006">
    <property type="protein sequence ID" value="KAF0912702.1"/>
    <property type="molecule type" value="Genomic_DNA"/>
</dbReference>
<dbReference type="Gene3D" id="4.10.280.10">
    <property type="entry name" value="Helix-loop-helix DNA-binding domain"/>
    <property type="match status" value="1"/>
</dbReference>
<keyword evidence="4" id="KW-0804">Transcription</keyword>
<feature type="region of interest" description="Disordered" evidence="6">
    <location>
        <begin position="1"/>
        <end position="126"/>
    </location>
</feature>
<feature type="domain" description="BHLH" evidence="7">
    <location>
        <begin position="136"/>
        <end position="186"/>
    </location>
</feature>
<protein>
    <recommendedName>
        <fullName evidence="7">BHLH domain-containing protein</fullName>
    </recommendedName>
</protein>
<keyword evidence="9" id="KW-1185">Reference proteome</keyword>
<sequence length="259" mass="27889">MDPAPTLAAELWRPPHLSGGGGGRALEAAASGVTEQSNRSRGSGGDAGRRRQREAPAPEDDSSRLVSTSGGGGGGQDLADSEAKRFKAIKSSGDNSSLRTEAETDSRNASKSVDQNPPPPEPPKQDYIHVRARRGQATDSHSLAERARREKISERMKILQDLVPGCNKVIGKASVLDEIINYIQALQRQVEFLSMKLEAVNAHVNNGIEAFPSKDFGAQVYNTAPGLTFDPQTPREYAQGSTPSEWLHMQIGGTYERVT</sequence>
<feature type="compositionally biased region" description="Low complexity" evidence="6">
    <location>
        <begin position="25"/>
        <end position="41"/>
    </location>
</feature>
<reference evidence="8 9" key="1">
    <citation type="submission" date="2019-11" db="EMBL/GenBank/DDBJ databases">
        <title>Whole genome sequence of Oryza granulata.</title>
        <authorList>
            <person name="Li W."/>
        </authorList>
    </citation>
    <scope>NUCLEOTIDE SEQUENCE [LARGE SCALE GENOMIC DNA]</scope>
    <source>
        <strain evidence="9">cv. Menghai</strain>
        <tissue evidence="8">Leaf</tissue>
    </source>
</reference>
<dbReference type="OrthoDB" id="678327at2759"/>
<dbReference type="PROSITE" id="PS50888">
    <property type="entry name" value="BHLH"/>
    <property type="match status" value="1"/>
</dbReference>
<comment type="similarity">
    <text evidence="2">Belongs to the bHLH protein family.</text>
</comment>
<evidence type="ECO:0000256" key="1">
    <source>
        <dbReference type="ARBA" id="ARBA00004123"/>
    </source>
</evidence>
<dbReference type="SUPFAM" id="SSF47459">
    <property type="entry name" value="HLH, helix-loop-helix DNA-binding domain"/>
    <property type="match status" value="1"/>
</dbReference>
<dbReference type="InterPro" id="IPR036638">
    <property type="entry name" value="HLH_DNA-bd_sf"/>
</dbReference>
<dbReference type="SMART" id="SM00353">
    <property type="entry name" value="HLH"/>
    <property type="match status" value="1"/>
</dbReference>
<dbReference type="InterPro" id="IPR024097">
    <property type="entry name" value="bHLH_ZIP_TF"/>
</dbReference>
<proteinExistence type="inferred from homology"/>
<evidence type="ECO:0000256" key="5">
    <source>
        <dbReference type="ARBA" id="ARBA00023242"/>
    </source>
</evidence>
<evidence type="ECO:0000256" key="2">
    <source>
        <dbReference type="ARBA" id="ARBA00005510"/>
    </source>
</evidence>
<dbReference type="PANTHER" id="PTHR12565:SF321">
    <property type="entry name" value="TRANSCRIPTION FACTOR BHLH089"/>
    <property type="match status" value="1"/>
</dbReference>
<accession>A0A6G1DKG1</accession>
<dbReference type="InterPro" id="IPR011598">
    <property type="entry name" value="bHLH_dom"/>
</dbReference>
<dbReference type="GO" id="GO:0005634">
    <property type="term" value="C:nucleus"/>
    <property type="evidence" value="ECO:0007669"/>
    <property type="project" value="UniProtKB-SubCell"/>
</dbReference>
<evidence type="ECO:0000256" key="6">
    <source>
        <dbReference type="SAM" id="MobiDB-lite"/>
    </source>
</evidence>
<evidence type="ECO:0000313" key="8">
    <source>
        <dbReference type="EMBL" id="KAF0912702.1"/>
    </source>
</evidence>
<dbReference type="GO" id="GO:0003700">
    <property type="term" value="F:DNA-binding transcription factor activity"/>
    <property type="evidence" value="ECO:0007669"/>
    <property type="project" value="TreeGrafter"/>
</dbReference>
<evidence type="ECO:0000313" key="9">
    <source>
        <dbReference type="Proteomes" id="UP000479710"/>
    </source>
</evidence>
<dbReference type="FunFam" id="4.10.280.10:FF:000002">
    <property type="entry name" value="Basic helix-loop-helix transcription factor"/>
    <property type="match status" value="1"/>
</dbReference>
<organism evidence="8 9">
    <name type="scientific">Oryza meyeriana var. granulata</name>
    <dbReference type="NCBI Taxonomy" id="110450"/>
    <lineage>
        <taxon>Eukaryota</taxon>
        <taxon>Viridiplantae</taxon>
        <taxon>Streptophyta</taxon>
        <taxon>Embryophyta</taxon>
        <taxon>Tracheophyta</taxon>
        <taxon>Spermatophyta</taxon>
        <taxon>Magnoliopsida</taxon>
        <taxon>Liliopsida</taxon>
        <taxon>Poales</taxon>
        <taxon>Poaceae</taxon>
        <taxon>BOP clade</taxon>
        <taxon>Oryzoideae</taxon>
        <taxon>Oryzeae</taxon>
        <taxon>Oryzinae</taxon>
        <taxon>Oryza</taxon>
        <taxon>Oryza meyeriana</taxon>
    </lineage>
</organism>
<comment type="subcellular location">
    <subcellularLocation>
        <location evidence="1">Nucleus</location>
    </subcellularLocation>
</comment>
<name>A0A6G1DKG1_9ORYZ</name>